<sequence length="146" mass="16678">MDQRAKQLAALMGDSEAQQRLREIAQDYQTAQLKKLKETSEKEKKELQKILDRKRHNSISEAKSRERSKKDVELTEINRRHITESVNSIRRKKPQTHTNRSRTKQKTDPKLAQAGGQAGGVTRLHTVGETRRQEKAKGGHSDVGTK</sequence>
<proteinExistence type="predicted"/>
<evidence type="ECO:0000259" key="2">
    <source>
        <dbReference type="Pfam" id="PF08703"/>
    </source>
</evidence>
<feature type="compositionally biased region" description="Basic residues" evidence="1">
    <location>
        <begin position="89"/>
        <end position="104"/>
    </location>
</feature>
<evidence type="ECO:0000313" key="4">
    <source>
        <dbReference type="Proteomes" id="UP000018936"/>
    </source>
</evidence>
<dbReference type="SUPFAM" id="SSF69989">
    <property type="entry name" value="C-terminal domain of PLC-beta"/>
    <property type="match status" value="1"/>
</dbReference>
<comment type="caution">
    <text evidence="3">The sequence shown here is derived from an EMBL/GenBank/DDBJ whole genome shotgun (WGS) entry which is preliminary data.</text>
</comment>
<keyword evidence="4" id="KW-1185">Reference proteome</keyword>
<gene>
    <name evidence="3" type="ORF">L345_15273</name>
</gene>
<feature type="region of interest" description="Disordered" evidence="1">
    <location>
        <begin position="37"/>
        <end position="146"/>
    </location>
</feature>
<reference evidence="3 4" key="1">
    <citation type="journal article" date="2013" name="Proc. Natl. Acad. Sci. U.S.A.">
        <title>The king cobra genome reveals dynamic gene evolution and adaptation in the snake venom system.</title>
        <authorList>
            <person name="Vonk F.J."/>
            <person name="Casewell N.R."/>
            <person name="Henkel C.V."/>
            <person name="Heimberg A.M."/>
            <person name="Jansen H.J."/>
            <person name="McCleary R.J."/>
            <person name="Kerkkamp H.M."/>
            <person name="Vos R.A."/>
            <person name="Guerreiro I."/>
            <person name="Calvete J.J."/>
            <person name="Wuster W."/>
            <person name="Woods A.E."/>
            <person name="Logan J.M."/>
            <person name="Harrison R.A."/>
            <person name="Castoe T.A."/>
            <person name="de Koning A.P."/>
            <person name="Pollock D.D."/>
            <person name="Yandell M."/>
            <person name="Calderon D."/>
            <person name="Renjifo C."/>
            <person name="Currier R.B."/>
            <person name="Salgado D."/>
            <person name="Pla D."/>
            <person name="Sanz L."/>
            <person name="Hyder A.S."/>
            <person name="Ribeiro J.M."/>
            <person name="Arntzen J.W."/>
            <person name="van den Thillart G.E."/>
            <person name="Boetzer M."/>
            <person name="Pirovano W."/>
            <person name="Dirks R.P."/>
            <person name="Spaink H.P."/>
            <person name="Duboule D."/>
            <person name="McGlinn E."/>
            <person name="Kini R.M."/>
            <person name="Richardson M.K."/>
        </authorList>
    </citation>
    <scope>NUCLEOTIDE SEQUENCE</scope>
    <source>
        <tissue evidence="3">Blood</tissue>
    </source>
</reference>
<feature type="domain" description="Phospholipase C-beta C-terminal" evidence="2">
    <location>
        <begin position="15"/>
        <end position="107"/>
    </location>
</feature>
<organism evidence="3 4">
    <name type="scientific">Ophiophagus hannah</name>
    <name type="common">King cobra</name>
    <name type="synonym">Naja hannah</name>
    <dbReference type="NCBI Taxonomy" id="8665"/>
    <lineage>
        <taxon>Eukaryota</taxon>
        <taxon>Metazoa</taxon>
        <taxon>Chordata</taxon>
        <taxon>Craniata</taxon>
        <taxon>Vertebrata</taxon>
        <taxon>Euteleostomi</taxon>
        <taxon>Lepidosauria</taxon>
        <taxon>Squamata</taxon>
        <taxon>Bifurcata</taxon>
        <taxon>Unidentata</taxon>
        <taxon>Episquamata</taxon>
        <taxon>Toxicofera</taxon>
        <taxon>Serpentes</taxon>
        <taxon>Colubroidea</taxon>
        <taxon>Elapidae</taxon>
        <taxon>Elapinae</taxon>
        <taxon>Ophiophagus</taxon>
    </lineage>
</organism>
<dbReference type="GO" id="GO:0005509">
    <property type="term" value="F:calcium ion binding"/>
    <property type="evidence" value="ECO:0007669"/>
    <property type="project" value="InterPro"/>
</dbReference>
<name>V8N9T1_OPHHA</name>
<evidence type="ECO:0000256" key="1">
    <source>
        <dbReference type="SAM" id="MobiDB-lite"/>
    </source>
</evidence>
<dbReference type="AlphaFoldDB" id="V8N9T1"/>
<feature type="compositionally biased region" description="Basic and acidic residues" evidence="1">
    <location>
        <begin position="126"/>
        <end position="146"/>
    </location>
</feature>
<protein>
    <recommendedName>
        <fullName evidence="2">Phospholipase C-beta C-terminal domain-containing protein</fullName>
    </recommendedName>
</protein>
<feature type="compositionally biased region" description="Basic and acidic residues" evidence="1">
    <location>
        <begin position="37"/>
        <end position="51"/>
    </location>
</feature>
<dbReference type="InterPro" id="IPR042531">
    <property type="entry name" value="PLC-beta_C_sf"/>
</dbReference>
<dbReference type="EMBL" id="AZIM01006001">
    <property type="protein sequence ID" value="ETE58999.1"/>
    <property type="molecule type" value="Genomic_DNA"/>
</dbReference>
<feature type="compositionally biased region" description="Basic and acidic residues" evidence="1">
    <location>
        <begin position="62"/>
        <end position="83"/>
    </location>
</feature>
<dbReference type="InterPro" id="IPR014815">
    <property type="entry name" value="PLC-beta_C"/>
</dbReference>
<accession>V8N9T1</accession>
<dbReference type="GO" id="GO:0016042">
    <property type="term" value="P:lipid catabolic process"/>
    <property type="evidence" value="ECO:0007669"/>
    <property type="project" value="InterPro"/>
</dbReference>
<dbReference type="Pfam" id="PF08703">
    <property type="entry name" value="PLC-beta_C"/>
    <property type="match status" value="1"/>
</dbReference>
<dbReference type="Proteomes" id="UP000018936">
    <property type="component" value="Unassembled WGS sequence"/>
</dbReference>
<dbReference type="GO" id="GO:0004435">
    <property type="term" value="F:phosphatidylinositol-4,5-bisphosphate phospholipase C activity"/>
    <property type="evidence" value="ECO:0007669"/>
    <property type="project" value="InterPro"/>
</dbReference>
<dbReference type="OrthoDB" id="9035231at2759"/>
<dbReference type="Gene3D" id="1.20.1230.10">
    <property type="entry name" value="Phospholipase C beta, distal C-terminal domain"/>
    <property type="match status" value="1"/>
</dbReference>
<feature type="non-terminal residue" evidence="3">
    <location>
        <position position="1"/>
    </location>
</feature>
<evidence type="ECO:0000313" key="3">
    <source>
        <dbReference type="EMBL" id="ETE58999.1"/>
    </source>
</evidence>